<dbReference type="Pfam" id="PF19650">
    <property type="entry name" value="DUF6153"/>
    <property type="match status" value="1"/>
</dbReference>
<dbReference type="InterPro" id="IPR046151">
    <property type="entry name" value="DUF6153"/>
</dbReference>
<accession>A0ABW6Q7D2</accession>
<evidence type="ECO:0000313" key="1">
    <source>
        <dbReference type="EMBL" id="MFF1275101.1"/>
    </source>
</evidence>
<reference evidence="1 2" key="1">
    <citation type="submission" date="2024-09" db="EMBL/GenBank/DDBJ databases">
        <title>The Natural Products Discovery Center: Release of the First 8490 Sequenced Strains for Exploring Actinobacteria Biosynthetic Diversity.</title>
        <authorList>
            <person name="Kalkreuter E."/>
            <person name="Kautsar S.A."/>
            <person name="Yang D."/>
            <person name="Bader C.D."/>
            <person name="Teijaro C.N."/>
            <person name="Fluegel L."/>
            <person name="Davis C.M."/>
            <person name="Simpson J.R."/>
            <person name="Lauterbach L."/>
            <person name="Steele A.D."/>
            <person name="Gui C."/>
            <person name="Meng S."/>
            <person name="Li G."/>
            <person name="Viehrig K."/>
            <person name="Ye F."/>
            <person name="Su P."/>
            <person name="Kiefer A.F."/>
            <person name="Nichols A."/>
            <person name="Cepeda A.J."/>
            <person name="Yan W."/>
            <person name="Fan B."/>
            <person name="Jiang Y."/>
            <person name="Adhikari A."/>
            <person name="Zheng C.-J."/>
            <person name="Schuster L."/>
            <person name="Cowan T.M."/>
            <person name="Smanski M.J."/>
            <person name="Chevrette M.G."/>
            <person name="De Carvalho L.P.S."/>
            <person name="Shen B."/>
        </authorList>
    </citation>
    <scope>NUCLEOTIDE SEQUENCE [LARGE SCALE GENOMIC DNA]</scope>
    <source>
        <strain evidence="1 2">NPDC058328</strain>
    </source>
</reference>
<proteinExistence type="predicted"/>
<dbReference type="Proteomes" id="UP001601627">
    <property type="component" value="Unassembled WGS sequence"/>
</dbReference>
<keyword evidence="2" id="KW-1185">Reference proteome</keyword>
<comment type="caution">
    <text evidence="1">The sequence shown here is derived from an EMBL/GenBank/DDBJ whole genome shotgun (WGS) entry which is preliminary data.</text>
</comment>
<dbReference type="RefSeq" id="WP_388235432.1">
    <property type="nucleotide sequence ID" value="NZ_JBHVZQ010000013.1"/>
</dbReference>
<organism evidence="1 2">
    <name type="scientific">Streptomyces marokkonensis</name>
    <dbReference type="NCBI Taxonomy" id="324855"/>
    <lineage>
        <taxon>Bacteria</taxon>
        <taxon>Bacillati</taxon>
        <taxon>Actinomycetota</taxon>
        <taxon>Actinomycetes</taxon>
        <taxon>Kitasatosporales</taxon>
        <taxon>Streptomycetaceae</taxon>
        <taxon>Streptomyces</taxon>
    </lineage>
</organism>
<name>A0ABW6Q7D2_9ACTN</name>
<protein>
    <submittedName>
        <fullName evidence="1">DUF6153 family protein</fullName>
    </submittedName>
</protein>
<dbReference type="EMBL" id="JBHVZQ010000013">
    <property type="protein sequence ID" value="MFF1275101.1"/>
    <property type="molecule type" value="Genomic_DNA"/>
</dbReference>
<evidence type="ECO:0000313" key="2">
    <source>
        <dbReference type="Proteomes" id="UP001601627"/>
    </source>
</evidence>
<gene>
    <name evidence="1" type="ORF">ACFVZC_17045</name>
</gene>
<sequence>MTARAQLQPARSPAGRMRVLLVLGLLAGLLGMHALSPGGVVAADAHHSSFASAHAVAATGSDEYVCHGDSGHGHAQHADATCAAGAVGTGPVLSAPLSDAVGTLPPADSVRGVFATAPDGGRAPPTLAELQLLRI</sequence>